<dbReference type="Proteomes" id="UP001356170">
    <property type="component" value="Unassembled WGS sequence"/>
</dbReference>
<dbReference type="PANTHER" id="PTHR34322:SF2">
    <property type="entry name" value="TRANSPOSASE IS200-LIKE DOMAIN-CONTAINING PROTEIN"/>
    <property type="match status" value="1"/>
</dbReference>
<dbReference type="RefSeq" id="WP_331703210.1">
    <property type="nucleotide sequence ID" value="NZ_JAZHBO010000001.1"/>
</dbReference>
<feature type="domain" description="Transposase IS200-like" evidence="1">
    <location>
        <begin position="9"/>
        <end position="126"/>
    </location>
</feature>
<dbReference type="PANTHER" id="PTHR34322">
    <property type="entry name" value="TRANSPOSASE, Y1_TNP DOMAIN-CONTAINING"/>
    <property type="match status" value="1"/>
</dbReference>
<dbReference type="InterPro" id="IPR002686">
    <property type="entry name" value="Transposase_17"/>
</dbReference>
<organism evidence="2 3">
    <name type="scientific">Aquilutibacter rugosus</name>
    <dbReference type="NCBI Taxonomy" id="3115820"/>
    <lineage>
        <taxon>Bacteria</taxon>
        <taxon>Pseudomonadati</taxon>
        <taxon>Pseudomonadota</taxon>
        <taxon>Gammaproteobacteria</taxon>
        <taxon>Lysobacterales</taxon>
        <taxon>Lysobacteraceae</taxon>
        <taxon>Aquilutibacter</taxon>
    </lineage>
</organism>
<keyword evidence="3" id="KW-1185">Reference proteome</keyword>
<dbReference type="SMART" id="SM01321">
    <property type="entry name" value="Y1_Tnp"/>
    <property type="match status" value="1"/>
</dbReference>
<evidence type="ECO:0000313" key="3">
    <source>
        <dbReference type="Proteomes" id="UP001356170"/>
    </source>
</evidence>
<accession>A0ABU7UX67</accession>
<gene>
    <name evidence="2" type="ORF">V3390_02340</name>
</gene>
<dbReference type="EMBL" id="JAZHBO010000001">
    <property type="protein sequence ID" value="MEF2155072.1"/>
    <property type="molecule type" value="Genomic_DNA"/>
</dbReference>
<evidence type="ECO:0000313" key="2">
    <source>
        <dbReference type="EMBL" id="MEF2155072.1"/>
    </source>
</evidence>
<dbReference type="Pfam" id="PF01797">
    <property type="entry name" value="Y1_Tnp"/>
    <property type="match status" value="1"/>
</dbReference>
<sequence>MPRQPRMMIPGVPLHVVQRGVNRGAIFVDDVDRHTYMRLLCEACGEQRVAMHAFVLMSNHVHLLLTPGPEPLSLAKAMRVSGQCYVQYFNVRHLRTGTLWQGRYKSCLVDTSPRHVLAVMRYIELNPVRAALVADPAAYRWSSAGHHLGLTTDERLTTHPAYLGLGADRSERGLTYRRWLELGTSADDLDAIRRYAAKERAFGGQRFQAMVAATLGRDSVARNRGRPPIVKGN</sequence>
<comment type="caution">
    <text evidence="2">The sequence shown here is derived from an EMBL/GenBank/DDBJ whole genome shotgun (WGS) entry which is preliminary data.</text>
</comment>
<dbReference type="SUPFAM" id="SSF143422">
    <property type="entry name" value="Transposase IS200-like"/>
    <property type="match status" value="1"/>
</dbReference>
<dbReference type="InterPro" id="IPR036515">
    <property type="entry name" value="Transposase_17_sf"/>
</dbReference>
<reference evidence="2 3" key="1">
    <citation type="submission" date="2024-01" db="EMBL/GenBank/DDBJ databases">
        <title>Novel species of the genus Luteimonas isolated from rivers.</title>
        <authorList>
            <person name="Lu H."/>
        </authorList>
    </citation>
    <scope>NUCLEOTIDE SEQUENCE [LARGE SCALE GENOMIC DNA]</scope>
    <source>
        <strain evidence="2 3">FXH3W</strain>
    </source>
</reference>
<proteinExistence type="predicted"/>
<dbReference type="Gene3D" id="3.30.70.1290">
    <property type="entry name" value="Transposase IS200-like"/>
    <property type="match status" value="1"/>
</dbReference>
<protein>
    <submittedName>
        <fullName evidence="2">Transposase</fullName>
    </submittedName>
</protein>
<evidence type="ECO:0000259" key="1">
    <source>
        <dbReference type="SMART" id="SM01321"/>
    </source>
</evidence>
<name>A0ABU7UX67_9GAMM</name>